<dbReference type="Proteomes" id="UP000236178">
    <property type="component" value="Unassembled WGS sequence"/>
</dbReference>
<accession>A0A2I0SPN8</accession>
<name>A0A2I0SPN8_9ACTN</name>
<protein>
    <submittedName>
        <fullName evidence="1">Uncharacterized protein</fullName>
    </submittedName>
</protein>
<evidence type="ECO:0000313" key="1">
    <source>
        <dbReference type="EMBL" id="PKT71870.1"/>
    </source>
</evidence>
<organism evidence="1 2">
    <name type="scientific">Streptomyces populi</name>
    <dbReference type="NCBI Taxonomy" id="2058924"/>
    <lineage>
        <taxon>Bacteria</taxon>
        <taxon>Bacillati</taxon>
        <taxon>Actinomycetota</taxon>
        <taxon>Actinomycetes</taxon>
        <taxon>Kitasatosporales</taxon>
        <taxon>Streptomycetaceae</taxon>
        <taxon>Streptomyces</taxon>
    </lineage>
</organism>
<reference evidence="1 2" key="1">
    <citation type="submission" date="2017-12" db="EMBL/GenBank/DDBJ databases">
        <title>Streptomyces populusis sp. nov., a novel endophytic actinobacterium isolated from stems of Populus adenopoda Maxim.</title>
        <authorList>
            <person name="Wang Z."/>
        </authorList>
    </citation>
    <scope>NUCLEOTIDE SEQUENCE [LARGE SCALE GENOMIC DNA]</scope>
    <source>
        <strain evidence="1 2">A249</strain>
    </source>
</reference>
<proteinExistence type="predicted"/>
<sequence length="136" mass="15652">MYLVYSPEGQEEPTRWKYNPRKMMSAEREAIERRTDRNWSEFTKDVVQGSSLCRRALLFTFLKRDHPGVKWDDVDFAWDELSLEYSKAELIEMRSTVADTVSGSEAAAILEKLDAEIAEAFEDPEDEGKAQLPVAD</sequence>
<comment type="caution">
    <text evidence="1">The sequence shown here is derived from an EMBL/GenBank/DDBJ whole genome shotgun (WGS) entry which is preliminary data.</text>
</comment>
<evidence type="ECO:0000313" key="2">
    <source>
        <dbReference type="Proteomes" id="UP000236178"/>
    </source>
</evidence>
<dbReference type="OrthoDB" id="4288604at2"/>
<gene>
    <name evidence="1" type="ORF">CW362_16555</name>
</gene>
<dbReference type="EMBL" id="PJOS01000028">
    <property type="protein sequence ID" value="PKT71870.1"/>
    <property type="molecule type" value="Genomic_DNA"/>
</dbReference>
<keyword evidence="2" id="KW-1185">Reference proteome</keyword>
<dbReference type="AlphaFoldDB" id="A0A2I0SPN8"/>
<dbReference type="RefSeq" id="WP_103550246.1">
    <property type="nucleotide sequence ID" value="NZ_KZ626867.1"/>
</dbReference>